<feature type="chain" id="PRO_5008056804" description="Gustatory receptor" evidence="2">
    <location>
        <begin position="18"/>
        <end position="419"/>
    </location>
</feature>
<name>A0A177B3C8_9BILA</name>
<feature type="transmembrane region" description="Helical" evidence="1">
    <location>
        <begin position="293"/>
        <end position="314"/>
    </location>
</feature>
<proteinExistence type="predicted"/>
<sequence>MIYILLLTSILLLSTKCEDRVDVKELVRVNAIRITFSAASLIYFGINFSIYITLVFYSANLSLDEKVLLQTLSIILSNALYIPLSIYITENSFSYKLIKYASHANVLFLYYYFTLIILYFTEINQNYIFKKLGSTETMTFQYWALCIVSTLYDVFFVLVERDNYLKLGNEQFDHEKILANIAKIVNDIDKIVLVVRKYYTNFSKLSLEVIKFLNSFKSTFIGFDLKKLRKLIIELANIIDYYDELKSFHDLIQNTVPHIIIAIFVIKKSIYFYVSLLIINYSVSSFPEIVPKAFIVSYRIISSLIMYNFIIYLGYNILMGYKGFTFTAYAINDVLLFSLNLLLNIKKNDFKFIHSLNNSKIAKNSMFVYMIYCYVLSFTHTFYFKNLVKNSEDIRVNYIAIVKSFGTIYTYGTYNSLND</sequence>
<feature type="transmembrane region" description="Helical" evidence="1">
    <location>
        <begin position="326"/>
        <end position="345"/>
    </location>
</feature>
<evidence type="ECO:0000256" key="2">
    <source>
        <dbReference type="SAM" id="SignalP"/>
    </source>
</evidence>
<accession>A0A177B3C8</accession>
<keyword evidence="1" id="KW-0472">Membrane</keyword>
<keyword evidence="1" id="KW-1133">Transmembrane helix</keyword>
<keyword evidence="2" id="KW-0732">Signal</keyword>
<evidence type="ECO:0000313" key="3">
    <source>
        <dbReference type="EMBL" id="OAF68736.1"/>
    </source>
</evidence>
<feature type="transmembrane region" description="Helical" evidence="1">
    <location>
        <begin position="259"/>
        <end position="281"/>
    </location>
</feature>
<keyword evidence="1" id="KW-0812">Transmembrane</keyword>
<dbReference type="Proteomes" id="UP000078046">
    <property type="component" value="Unassembled WGS sequence"/>
</dbReference>
<organism evidence="3 4">
    <name type="scientific">Intoshia linei</name>
    <dbReference type="NCBI Taxonomy" id="1819745"/>
    <lineage>
        <taxon>Eukaryota</taxon>
        <taxon>Metazoa</taxon>
        <taxon>Spiralia</taxon>
        <taxon>Lophotrochozoa</taxon>
        <taxon>Mesozoa</taxon>
        <taxon>Orthonectida</taxon>
        <taxon>Rhopaluridae</taxon>
        <taxon>Intoshia</taxon>
    </lineage>
</organism>
<feature type="transmembrane region" description="Helical" evidence="1">
    <location>
        <begin position="396"/>
        <end position="414"/>
    </location>
</feature>
<feature type="transmembrane region" description="Helical" evidence="1">
    <location>
        <begin position="67"/>
        <end position="88"/>
    </location>
</feature>
<gene>
    <name evidence="3" type="ORF">A3Q56_03512</name>
</gene>
<dbReference type="AlphaFoldDB" id="A0A177B3C8"/>
<comment type="caution">
    <text evidence="3">The sequence shown here is derived from an EMBL/GenBank/DDBJ whole genome shotgun (WGS) entry which is preliminary data.</text>
</comment>
<protein>
    <recommendedName>
        <fullName evidence="5">Gustatory receptor</fullName>
    </recommendedName>
</protein>
<feature type="transmembrane region" description="Helical" evidence="1">
    <location>
        <begin position="140"/>
        <end position="159"/>
    </location>
</feature>
<feature type="signal peptide" evidence="2">
    <location>
        <begin position="1"/>
        <end position="17"/>
    </location>
</feature>
<reference evidence="3 4" key="1">
    <citation type="submission" date="2016-04" db="EMBL/GenBank/DDBJ databases">
        <title>The genome of Intoshia linei affirms orthonectids as highly simplified spiralians.</title>
        <authorList>
            <person name="Mikhailov K.V."/>
            <person name="Slusarev G.S."/>
            <person name="Nikitin M.A."/>
            <person name="Logacheva M.D."/>
            <person name="Penin A."/>
            <person name="Aleoshin V."/>
            <person name="Panchin Y.V."/>
        </authorList>
    </citation>
    <scope>NUCLEOTIDE SEQUENCE [LARGE SCALE GENOMIC DNA]</scope>
    <source>
        <strain evidence="3">Intl2013</strain>
        <tissue evidence="3">Whole animal</tissue>
    </source>
</reference>
<feature type="transmembrane region" description="Helical" evidence="1">
    <location>
        <begin position="41"/>
        <end position="60"/>
    </location>
</feature>
<feature type="transmembrane region" description="Helical" evidence="1">
    <location>
        <begin position="366"/>
        <end position="384"/>
    </location>
</feature>
<dbReference type="EMBL" id="LWCA01000395">
    <property type="protein sequence ID" value="OAF68736.1"/>
    <property type="molecule type" value="Genomic_DNA"/>
</dbReference>
<evidence type="ECO:0000256" key="1">
    <source>
        <dbReference type="SAM" id="Phobius"/>
    </source>
</evidence>
<feature type="transmembrane region" description="Helical" evidence="1">
    <location>
        <begin position="100"/>
        <end position="120"/>
    </location>
</feature>
<evidence type="ECO:0008006" key="5">
    <source>
        <dbReference type="Google" id="ProtNLM"/>
    </source>
</evidence>
<keyword evidence="4" id="KW-1185">Reference proteome</keyword>
<evidence type="ECO:0000313" key="4">
    <source>
        <dbReference type="Proteomes" id="UP000078046"/>
    </source>
</evidence>